<dbReference type="Proteomes" id="UP001642900">
    <property type="component" value="Unassembled WGS sequence"/>
</dbReference>
<evidence type="ECO:0000313" key="1">
    <source>
        <dbReference type="EMBL" id="NGO51111.1"/>
    </source>
</evidence>
<dbReference type="EMBL" id="JAAKZF010000006">
    <property type="protein sequence ID" value="NGO51111.1"/>
    <property type="molecule type" value="Genomic_DNA"/>
</dbReference>
<accession>A0A6G4W8L5</accession>
<name>A0A6G4W8L5_9HYPH</name>
<reference evidence="1 2" key="1">
    <citation type="submission" date="2020-02" db="EMBL/GenBank/DDBJ databases">
        <title>Genome sequence of strain CCNWXJ40-4.</title>
        <authorList>
            <person name="Gao J."/>
            <person name="Sun J."/>
        </authorList>
    </citation>
    <scope>NUCLEOTIDE SEQUENCE [LARGE SCALE GENOMIC DNA]</scope>
    <source>
        <strain evidence="1 2">CCNWXJ 40-4</strain>
    </source>
</reference>
<dbReference type="Gene3D" id="3.30.40.220">
    <property type="match status" value="1"/>
</dbReference>
<comment type="caution">
    <text evidence="1">The sequence shown here is derived from an EMBL/GenBank/DDBJ whole genome shotgun (WGS) entry which is preliminary data.</text>
</comment>
<dbReference type="RefSeq" id="WP_165025725.1">
    <property type="nucleotide sequence ID" value="NZ_JAAKZF010000006.1"/>
</dbReference>
<protein>
    <submittedName>
        <fullName evidence="1">Uncharacterized protein</fullName>
    </submittedName>
</protein>
<proteinExistence type="predicted"/>
<dbReference type="AlphaFoldDB" id="A0A6G4W8L5"/>
<organism evidence="1 2">
    <name type="scientific">Allomesorhizobium camelthorni</name>
    <dbReference type="NCBI Taxonomy" id="475069"/>
    <lineage>
        <taxon>Bacteria</taxon>
        <taxon>Pseudomonadati</taxon>
        <taxon>Pseudomonadota</taxon>
        <taxon>Alphaproteobacteria</taxon>
        <taxon>Hyphomicrobiales</taxon>
        <taxon>Phyllobacteriaceae</taxon>
        <taxon>Allomesorhizobium</taxon>
    </lineage>
</organism>
<evidence type="ECO:0000313" key="2">
    <source>
        <dbReference type="Proteomes" id="UP001642900"/>
    </source>
</evidence>
<keyword evidence="2" id="KW-1185">Reference proteome</keyword>
<sequence>MADEIFISMTGDRNELWAECLQRNLVALGFDRPYFEAWHAGDYEGYLALERAAASAGSLDGDIKARATLWFNRATRLTESEGDVWLHRDGNNLYWAETTADAPVFEPYDDQVMIAKPVGGWLRRNRKTVALTWNSIHPKAKDYLVTQQAIFRVANEDMKAYLRALIDGSGLDEWHTRPDWRERLGEGKGKSLGKNVELSEMAITRMIFSIRDTVKNSNGQLVLKTLKDKKLLCSEAEMRSHLADLMKSQQGLCAITKLPMHLDGQDGFEHDMLASADRIDSNGHYAIGNVQLVCRFVNFWKCAQENGRFVELLNRVVARRVSEGVTASGELASCT</sequence>
<gene>
    <name evidence="1" type="ORF">G6N73_07935</name>
</gene>